<reference evidence="2" key="1">
    <citation type="submission" date="2015-10" db="EMBL/GenBank/DDBJ databases">
        <authorList>
            <person name="Regsiter A."/>
            <person name="william w."/>
        </authorList>
    </citation>
    <scope>NUCLEOTIDE SEQUENCE</scope>
    <source>
        <strain evidence="2">Montdore</strain>
    </source>
</reference>
<feature type="region of interest" description="Disordered" evidence="1">
    <location>
        <begin position="98"/>
        <end position="142"/>
    </location>
</feature>
<evidence type="ECO:0000256" key="1">
    <source>
        <dbReference type="SAM" id="MobiDB-lite"/>
    </source>
</evidence>
<dbReference type="AlphaFoldDB" id="A0A292Q5E4"/>
<sequence length="142" mass="15910">MSGMPASRTRKKCSVSKMGKTPKPNQGLEAMGQLHEEEEEGACDVLDVNLPSLPLLHLDDGKECLQQQQSFRVRFTPFFVPGGYEHVKLGQMIKPDRLAASERGRKPRYPIGQTGDNGGLTAFRNSRLPEQSKWTGKREDRN</sequence>
<feature type="region of interest" description="Disordered" evidence="1">
    <location>
        <begin position="1"/>
        <end position="27"/>
    </location>
</feature>
<dbReference type="Proteomes" id="UP001412239">
    <property type="component" value="Unassembled WGS sequence"/>
</dbReference>
<evidence type="ECO:0000313" key="2">
    <source>
        <dbReference type="EMBL" id="CUS14311.1"/>
    </source>
</evidence>
<name>A0A292Q5E4_9PEZI</name>
<organism evidence="2 3">
    <name type="scientific">Tuber aestivum</name>
    <name type="common">summer truffle</name>
    <dbReference type="NCBI Taxonomy" id="59557"/>
    <lineage>
        <taxon>Eukaryota</taxon>
        <taxon>Fungi</taxon>
        <taxon>Dikarya</taxon>
        <taxon>Ascomycota</taxon>
        <taxon>Pezizomycotina</taxon>
        <taxon>Pezizomycetes</taxon>
        <taxon>Pezizales</taxon>
        <taxon>Tuberaceae</taxon>
        <taxon>Tuber</taxon>
    </lineage>
</organism>
<protein>
    <submittedName>
        <fullName evidence="2">Uncharacterized protein</fullName>
    </submittedName>
</protein>
<evidence type="ECO:0000313" key="3">
    <source>
        <dbReference type="Proteomes" id="UP001412239"/>
    </source>
</evidence>
<gene>
    <name evidence="2" type="ORF">GSTUAT00001601001</name>
</gene>
<dbReference type="EMBL" id="LN890960">
    <property type="protein sequence ID" value="CUS14311.1"/>
    <property type="molecule type" value="Genomic_DNA"/>
</dbReference>
<proteinExistence type="predicted"/>
<accession>A0A292Q5E4</accession>
<keyword evidence="3" id="KW-1185">Reference proteome</keyword>